<keyword evidence="4" id="KW-0418">Kinase</keyword>
<dbReference type="GO" id="GO:0005737">
    <property type="term" value="C:cytoplasm"/>
    <property type="evidence" value="ECO:0007669"/>
    <property type="project" value="TreeGrafter"/>
</dbReference>
<evidence type="ECO:0000256" key="6">
    <source>
        <dbReference type="PROSITE-ProRule" id="PRU10141"/>
    </source>
</evidence>
<dbReference type="Proteomes" id="UP000722791">
    <property type="component" value="Unassembled WGS sequence"/>
</dbReference>
<evidence type="ECO:0000256" key="4">
    <source>
        <dbReference type="ARBA" id="ARBA00022777"/>
    </source>
</evidence>
<evidence type="ECO:0000313" key="10">
    <source>
        <dbReference type="EMBL" id="GIM10856.1"/>
    </source>
</evidence>
<feature type="compositionally biased region" description="Low complexity" evidence="7">
    <location>
        <begin position="523"/>
        <end position="539"/>
    </location>
</feature>
<dbReference type="GO" id="GO:0004674">
    <property type="term" value="F:protein serine/threonine kinase activity"/>
    <property type="evidence" value="ECO:0007669"/>
    <property type="project" value="UniProtKB-KW"/>
</dbReference>
<evidence type="ECO:0000259" key="8">
    <source>
        <dbReference type="PROSITE" id="PS50011"/>
    </source>
</evidence>
<keyword evidence="3 6" id="KW-0547">Nucleotide-binding</keyword>
<dbReference type="InterPro" id="IPR000719">
    <property type="entry name" value="Prot_kinase_dom"/>
</dbReference>
<dbReference type="Proteomes" id="UP000747110">
    <property type="component" value="Unassembled WGS sequence"/>
</dbReference>
<keyword evidence="5 6" id="KW-0067">ATP-binding</keyword>
<feature type="compositionally biased region" description="Polar residues" evidence="7">
    <location>
        <begin position="426"/>
        <end position="444"/>
    </location>
</feature>
<dbReference type="GO" id="GO:0005524">
    <property type="term" value="F:ATP binding"/>
    <property type="evidence" value="ECO:0007669"/>
    <property type="project" value="UniProtKB-UniRule"/>
</dbReference>
<dbReference type="Gene3D" id="1.10.510.10">
    <property type="entry name" value="Transferase(Phosphotransferase) domain 1"/>
    <property type="match status" value="1"/>
</dbReference>
<comment type="caution">
    <text evidence="9">The sequence shown here is derived from an EMBL/GenBank/DDBJ whole genome shotgun (WGS) entry which is preliminary data.</text>
</comment>
<gene>
    <name evidence="9" type="ORF">Vretifemale_13356</name>
    <name evidence="10" type="ORF">Vretimale_14468</name>
</gene>
<evidence type="ECO:0000256" key="2">
    <source>
        <dbReference type="ARBA" id="ARBA00022679"/>
    </source>
</evidence>
<evidence type="ECO:0000256" key="7">
    <source>
        <dbReference type="SAM" id="MobiDB-lite"/>
    </source>
</evidence>
<dbReference type="PROSITE" id="PS50011">
    <property type="entry name" value="PROTEIN_KINASE_DOM"/>
    <property type="match status" value="1"/>
</dbReference>
<accession>A0A8J4CLH0</accession>
<protein>
    <recommendedName>
        <fullName evidence="8">Protein kinase domain-containing protein</fullName>
    </recommendedName>
</protein>
<organism evidence="9 11">
    <name type="scientific">Volvox reticuliferus</name>
    <dbReference type="NCBI Taxonomy" id="1737510"/>
    <lineage>
        <taxon>Eukaryota</taxon>
        <taxon>Viridiplantae</taxon>
        <taxon>Chlorophyta</taxon>
        <taxon>core chlorophytes</taxon>
        <taxon>Chlorophyceae</taxon>
        <taxon>CS clade</taxon>
        <taxon>Chlamydomonadales</taxon>
        <taxon>Volvocaceae</taxon>
        <taxon>Volvox</taxon>
    </lineage>
</organism>
<feature type="region of interest" description="Disordered" evidence="7">
    <location>
        <begin position="469"/>
        <end position="488"/>
    </location>
</feature>
<keyword evidence="11" id="KW-1185">Reference proteome</keyword>
<feature type="compositionally biased region" description="Low complexity" evidence="7">
    <location>
        <begin position="28"/>
        <end position="37"/>
    </location>
</feature>
<dbReference type="AlphaFoldDB" id="A0A8J4CLH0"/>
<feature type="region of interest" description="Disordered" evidence="7">
    <location>
        <begin position="11"/>
        <end position="45"/>
    </location>
</feature>
<sequence>MGLCLCKSGEDRIEGPSRRASSRRRSRSGFGPSGTRSCIERGGSNHRAPVPDFGINSLYRVMELLGEGGTGQTWLCQDLKTHRRVAIKFIPRPLAKVLVPMVSQEIQLQAQLSEGHLGLVRVESALLSKSHLGLVMEYIDGGTLTQYVTKRAHNKGERGGLHLTEDEARYFFKQLIAAVEYLHRSHVAHRDLKMCNVVLTQRRPPTLKLCDFGFAKGWDESSMMHTRIGTPVYMSPQLIASKTEGKTYSATAADVWACGVLLFAMLLGRFPYDHVGHPDPNSSGAHFEVWAEQMKASNGNWEASPRVAPHINLLTEECKDLLGRMLNTDERQRITIPEIRSHVWFTTILPPYLDDALQECEQRQARLAKVMEAATEAQIKRRNKAVHDLIVMAGQPYNNNDQSRRNGSGAISAIFEMGTDCDAASVASTGNNAQSPQHAVSRTASPDRALGDDSKPVAIDLGSPHSGVTAAAVVSSDENAQESRGDEPEVIMVELAAVARRTKSDGLVMMSALDSEGAEGVRNCNSDNSDSSDRVAGSSSTGGGTITTATTAVGGGSSREEYGQASNRCLEKAASSRVEQAAMETRGFNKSTATAAAEAAVVRTGRTITCTTSTATPTGDGEKMINSSYKDPADAVLDAVQIALATPTFGKIMMLSPFSMKEVQLEYMQCLGPCSSSSSNSILAAVAAVGHQNHKTDFELTLTGSTE</sequence>
<feature type="binding site" evidence="6">
    <location>
        <position position="88"/>
    </location>
    <ligand>
        <name>ATP</name>
        <dbReference type="ChEBI" id="CHEBI:30616"/>
    </ligand>
</feature>
<dbReference type="InterPro" id="IPR008271">
    <property type="entry name" value="Ser/Thr_kinase_AS"/>
</dbReference>
<reference evidence="9" key="1">
    <citation type="journal article" date="2021" name="Proc. Natl. Acad. Sci. U.S.A.">
        <title>Three genomes in the algal genus Volvox reveal the fate of a haploid sex-determining region after a transition to homothallism.</title>
        <authorList>
            <person name="Yamamoto K."/>
            <person name="Hamaji T."/>
            <person name="Kawai-Toyooka H."/>
            <person name="Matsuzaki R."/>
            <person name="Takahashi F."/>
            <person name="Nishimura Y."/>
            <person name="Kawachi M."/>
            <person name="Noguchi H."/>
            <person name="Minakuchi Y."/>
            <person name="Umen J.G."/>
            <person name="Toyoda A."/>
            <person name="Nozaki H."/>
        </authorList>
    </citation>
    <scope>NUCLEOTIDE SEQUENCE</scope>
    <source>
        <strain evidence="10">NIES-3785</strain>
        <strain evidence="9">NIES-3786</strain>
    </source>
</reference>
<dbReference type="SUPFAM" id="SSF56112">
    <property type="entry name" value="Protein kinase-like (PK-like)"/>
    <property type="match status" value="1"/>
</dbReference>
<dbReference type="PANTHER" id="PTHR24346:SF82">
    <property type="entry name" value="KP78A-RELATED"/>
    <property type="match status" value="1"/>
</dbReference>
<dbReference type="PROSITE" id="PS00108">
    <property type="entry name" value="PROTEIN_KINASE_ST"/>
    <property type="match status" value="1"/>
</dbReference>
<dbReference type="InterPro" id="IPR011009">
    <property type="entry name" value="Kinase-like_dom_sf"/>
</dbReference>
<evidence type="ECO:0000256" key="3">
    <source>
        <dbReference type="ARBA" id="ARBA00022741"/>
    </source>
</evidence>
<evidence type="ECO:0000313" key="11">
    <source>
        <dbReference type="Proteomes" id="UP000747110"/>
    </source>
</evidence>
<dbReference type="PANTHER" id="PTHR24346">
    <property type="entry name" value="MAP/MICROTUBULE AFFINITY-REGULATING KINASE"/>
    <property type="match status" value="1"/>
</dbReference>
<dbReference type="InterPro" id="IPR017441">
    <property type="entry name" value="Protein_kinase_ATP_BS"/>
</dbReference>
<dbReference type="GO" id="GO:0035556">
    <property type="term" value="P:intracellular signal transduction"/>
    <property type="evidence" value="ECO:0007669"/>
    <property type="project" value="TreeGrafter"/>
</dbReference>
<name>A0A8J4CLH0_9CHLO</name>
<evidence type="ECO:0000256" key="1">
    <source>
        <dbReference type="ARBA" id="ARBA00022527"/>
    </source>
</evidence>
<evidence type="ECO:0000313" key="9">
    <source>
        <dbReference type="EMBL" id="GIL84745.1"/>
    </source>
</evidence>
<dbReference type="EMBL" id="BNCQ01000036">
    <property type="protein sequence ID" value="GIM10856.1"/>
    <property type="molecule type" value="Genomic_DNA"/>
</dbReference>
<feature type="region of interest" description="Disordered" evidence="7">
    <location>
        <begin position="426"/>
        <end position="463"/>
    </location>
</feature>
<evidence type="ECO:0000256" key="5">
    <source>
        <dbReference type="ARBA" id="ARBA00022840"/>
    </source>
</evidence>
<dbReference type="Pfam" id="PF00069">
    <property type="entry name" value="Pkinase"/>
    <property type="match status" value="1"/>
</dbReference>
<dbReference type="OrthoDB" id="541276at2759"/>
<keyword evidence="2" id="KW-0808">Transferase</keyword>
<feature type="domain" description="Protein kinase" evidence="8">
    <location>
        <begin position="59"/>
        <end position="345"/>
    </location>
</feature>
<dbReference type="EMBL" id="BNCP01000030">
    <property type="protein sequence ID" value="GIL84745.1"/>
    <property type="molecule type" value="Genomic_DNA"/>
</dbReference>
<dbReference type="SMART" id="SM00220">
    <property type="entry name" value="S_TKc"/>
    <property type="match status" value="1"/>
</dbReference>
<keyword evidence="1" id="KW-0723">Serine/threonine-protein kinase</keyword>
<feature type="region of interest" description="Disordered" evidence="7">
    <location>
        <begin position="518"/>
        <end position="566"/>
    </location>
</feature>
<proteinExistence type="predicted"/>
<dbReference type="PROSITE" id="PS00107">
    <property type="entry name" value="PROTEIN_KINASE_ATP"/>
    <property type="match status" value="1"/>
</dbReference>